<feature type="transmembrane region" description="Helical" evidence="8">
    <location>
        <begin position="284"/>
        <end position="306"/>
    </location>
</feature>
<reference evidence="10 11" key="1">
    <citation type="journal article" date="2014" name="World J. Microbiol. Biotechnol.">
        <title>Biodiversity and physiological characteristics of Antarctic and Arctic lichens-associated bacteria.</title>
        <authorList>
            <person name="Lee Y.M."/>
            <person name="Kim E.H."/>
            <person name="Lee H.K."/>
            <person name="Hong S.G."/>
        </authorList>
    </citation>
    <scope>NUCLEOTIDE SEQUENCE [LARGE SCALE GENOMIC DNA]</scope>
    <source>
        <strain evidence="10 11">PAMC 26569</strain>
    </source>
</reference>
<organism evidence="10 11">
    <name type="scientific">Lichenicola cladoniae</name>
    <dbReference type="NCBI Taxonomy" id="1484109"/>
    <lineage>
        <taxon>Bacteria</taxon>
        <taxon>Pseudomonadati</taxon>
        <taxon>Pseudomonadota</taxon>
        <taxon>Alphaproteobacteria</taxon>
        <taxon>Acetobacterales</taxon>
        <taxon>Acetobacteraceae</taxon>
        <taxon>Lichenicola</taxon>
    </lineage>
</organism>
<evidence type="ECO:0000313" key="10">
    <source>
        <dbReference type="EMBL" id="QKE92446.1"/>
    </source>
</evidence>
<comment type="similarity">
    <text evidence="2 8">Belongs to the NiCoT transporter (TC 2.A.52) family.</text>
</comment>
<feature type="transmembrane region" description="Helical" evidence="8">
    <location>
        <begin position="208"/>
        <end position="232"/>
    </location>
</feature>
<evidence type="ECO:0000256" key="3">
    <source>
        <dbReference type="ARBA" id="ARBA00022448"/>
    </source>
</evidence>
<dbReference type="PANTHER" id="PTHR31611">
    <property type="entry name" value="HIGH-AFFINITY NICKEL TRANSPORT PROTEIN NIC1"/>
    <property type="match status" value="1"/>
</dbReference>
<dbReference type="PANTHER" id="PTHR31611:SF0">
    <property type="entry name" value="HIGH-AFFINITY NICKEL TRANSPORT PROTEIN NIC1"/>
    <property type="match status" value="1"/>
</dbReference>
<dbReference type="GO" id="GO:0012505">
    <property type="term" value="C:endomembrane system"/>
    <property type="evidence" value="ECO:0007669"/>
    <property type="project" value="UniProtKB-SubCell"/>
</dbReference>
<keyword evidence="3 8" id="KW-0813">Transport</keyword>
<gene>
    <name evidence="10" type="ORF">HN018_05395</name>
</gene>
<evidence type="ECO:0000256" key="8">
    <source>
        <dbReference type="RuleBase" id="RU362101"/>
    </source>
</evidence>
<dbReference type="Proteomes" id="UP000500767">
    <property type="component" value="Chromosome"/>
</dbReference>
<evidence type="ECO:0000256" key="4">
    <source>
        <dbReference type="ARBA" id="ARBA00022596"/>
    </source>
</evidence>
<keyword evidence="7 8" id="KW-0472">Membrane</keyword>
<keyword evidence="6 8" id="KW-1133">Transmembrane helix</keyword>
<dbReference type="AlphaFoldDB" id="A0A6M8HW31"/>
<evidence type="ECO:0000256" key="2">
    <source>
        <dbReference type="ARBA" id="ARBA00010892"/>
    </source>
</evidence>
<feature type="transmembrane region" description="Helical" evidence="8">
    <location>
        <begin position="61"/>
        <end position="79"/>
    </location>
</feature>
<sequence>MPEFHDLPARSGLPPSPTAPGQAVRAGPQKRRISVLFLGLLGVNLLAWCWAVLAFHASPALLGSALIAWGFGLRHAVDADHIAAIDNVTRRLMQDGQRPITVGLFFSLGHSTVVVVAGLAVVLAQGWFRNRFGVLAGWGAPAGAAVSAAFLLLIGGSNLGVLLSLLRMRRRRRRGDPDLSMALPTAQGGLSRLFAPLFRRVGTSRGMFWLGLLFGLGFDTATEIGVLALAAAGATHGQAGWAVMAFPALFTAGMTLVDTANGVMMLGAYGWALAEPTRKLGYNMAITSVSVVVALLIGLAEAIDLLSIPGVSIPAWVSLPDTHGELIGYGLVSSFALLWIGSMLASLLARQRRKLTLR</sequence>
<feature type="transmembrane region" description="Helical" evidence="8">
    <location>
        <begin position="244"/>
        <end position="272"/>
    </location>
</feature>
<dbReference type="InterPro" id="IPR011541">
    <property type="entry name" value="Ni/Co_transpt_high_affinity"/>
</dbReference>
<keyword evidence="11" id="KW-1185">Reference proteome</keyword>
<accession>A0A6M8HW31</accession>
<keyword evidence="4" id="KW-0533">Nickel</keyword>
<evidence type="ECO:0000313" key="11">
    <source>
        <dbReference type="Proteomes" id="UP000500767"/>
    </source>
</evidence>
<comment type="subcellular location">
    <subcellularLocation>
        <location evidence="8">Cell membrane</location>
        <topology evidence="8">Multi-pass membrane protein</topology>
    </subcellularLocation>
    <subcellularLocation>
        <location evidence="1">Endomembrane system</location>
        <topology evidence="1">Multi-pass membrane protein</topology>
    </subcellularLocation>
</comment>
<dbReference type="EMBL" id="CP053708">
    <property type="protein sequence ID" value="QKE92446.1"/>
    <property type="molecule type" value="Genomic_DNA"/>
</dbReference>
<dbReference type="Pfam" id="PF03824">
    <property type="entry name" value="NicO"/>
    <property type="match status" value="1"/>
</dbReference>
<feature type="region of interest" description="Disordered" evidence="9">
    <location>
        <begin position="1"/>
        <end position="25"/>
    </location>
</feature>
<protein>
    <recommendedName>
        <fullName evidence="8">Nickel/cobalt efflux system</fullName>
    </recommendedName>
</protein>
<dbReference type="GO" id="GO:0015099">
    <property type="term" value="F:nickel cation transmembrane transporter activity"/>
    <property type="evidence" value="ECO:0007669"/>
    <property type="project" value="UniProtKB-UniRule"/>
</dbReference>
<feature type="transmembrane region" description="Helical" evidence="8">
    <location>
        <begin position="100"/>
        <end position="124"/>
    </location>
</feature>
<feature type="transmembrane region" description="Helical" evidence="8">
    <location>
        <begin position="144"/>
        <end position="166"/>
    </location>
</feature>
<evidence type="ECO:0000256" key="6">
    <source>
        <dbReference type="ARBA" id="ARBA00022989"/>
    </source>
</evidence>
<feature type="transmembrane region" description="Helical" evidence="8">
    <location>
        <begin position="35"/>
        <end position="55"/>
    </location>
</feature>
<evidence type="ECO:0000256" key="7">
    <source>
        <dbReference type="ARBA" id="ARBA00023136"/>
    </source>
</evidence>
<dbReference type="GO" id="GO:0005886">
    <property type="term" value="C:plasma membrane"/>
    <property type="evidence" value="ECO:0007669"/>
    <property type="project" value="UniProtKB-SubCell"/>
</dbReference>
<keyword evidence="5 8" id="KW-0812">Transmembrane</keyword>
<evidence type="ECO:0000256" key="9">
    <source>
        <dbReference type="SAM" id="MobiDB-lite"/>
    </source>
</evidence>
<name>A0A6M8HW31_9PROT</name>
<evidence type="ECO:0000256" key="1">
    <source>
        <dbReference type="ARBA" id="ARBA00004127"/>
    </source>
</evidence>
<proteinExistence type="inferred from homology"/>
<feature type="transmembrane region" description="Helical" evidence="8">
    <location>
        <begin position="326"/>
        <end position="349"/>
    </location>
</feature>
<evidence type="ECO:0000256" key="5">
    <source>
        <dbReference type="ARBA" id="ARBA00022692"/>
    </source>
</evidence>
<dbReference type="InterPro" id="IPR004688">
    <property type="entry name" value="Ni/Co_transpt"/>
</dbReference>
<dbReference type="KEGG" id="lck:HN018_05395"/>